<reference evidence="2" key="1">
    <citation type="submission" date="2013-10" db="EMBL/GenBank/DDBJ databases">
        <title>Genomic analysis of the causative agents of coccidiosis in chickens.</title>
        <authorList>
            <person name="Reid A.J."/>
            <person name="Blake D."/>
            <person name="Billington K."/>
            <person name="Browne H."/>
            <person name="Dunn M."/>
            <person name="Hung S."/>
            <person name="Kawahara F."/>
            <person name="Miranda-Saavedra D."/>
            <person name="Mourier T."/>
            <person name="Nagra H."/>
            <person name="Otto T.D."/>
            <person name="Rawlings N."/>
            <person name="Sanchez A."/>
            <person name="Sanders M."/>
            <person name="Subramaniam C."/>
            <person name="Tay Y."/>
            <person name="Dear P."/>
            <person name="Doerig C."/>
            <person name="Gruber A."/>
            <person name="Parkinson J."/>
            <person name="Shirley M."/>
            <person name="Wan K.L."/>
            <person name="Berriman M."/>
            <person name="Tomley F."/>
            <person name="Pain A."/>
        </authorList>
    </citation>
    <scope>NUCLEOTIDE SEQUENCE [LARGE SCALE GENOMIC DNA]</scope>
    <source>
        <strain evidence="2">Houghton</strain>
    </source>
</reference>
<reference evidence="2" key="2">
    <citation type="submission" date="2013-10" db="EMBL/GenBank/DDBJ databases">
        <authorList>
            <person name="Aslett M."/>
        </authorList>
    </citation>
    <scope>NUCLEOTIDE SEQUENCE [LARGE SCALE GENOMIC DNA]</scope>
    <source>
        <strain evidence="2">Houghton</strain>
    </source>
</reference>
<protein>
    <submittedName>
        <fullName evidence="2">Uncharacterized protein</fullName>
    </submittedName>
</protein>
<keyword evidence="3" id="KW-1185">Reference proteome</keyword>
<proteinExistence type="predicted"/>
<keyword evidence="1" id="KW-0472">Membrane</keyword>
<evidence type="ECO:0000313" key="3">
    <source>
        <dbReference type="Proteomes" id="UP000018050"/>
    </source>
</evidence>
<dbReference type="Proteomes" id="UP000018050">
    <property type="component" value="Unassembled WGS sequence"/>
</dbReference>
<accession>U6GNB3</accession>
<dbReference type="EMBL" id="HG671766">
    <property type="protein sequence ID" value="CDI81670.1"/>
    <property type="molecule type" value="Genomic_DNA"/>
</dbReference>
<sequence>MNTPWQMPRYAFEDITTETDFGLYSGSSYMRPPAQRNYKDRMQERERKHIQTPWLQRAKRFFNNTRRGLTLPAIQTVGATLFLIFSWYFVRSGVKQYFIVPLERMLTGEPFPPARFESLRLS</sequence>
<name>U6GNB3_EIMAC</name>
<dbReference type="AlphaFoldDB" id="U6GNB3"/>
<keyword evidence="1" id="KW-0812">Transmembrane</keyword>
<evidence type="ECO:0000313" key="2">
    <source>
        <dbReference type="EMBL" id="CDI81670.1"/>
    </source>
</evidence>
<keyword evidence="1" id="KW-1133">Transmembrane helix</keyword>
<feature type="transmembrane region" description="Helical" evidence="1">
    <location>
        <begin position="69"/>
        <end position="90"/>
    </location>
</feature>
<evidence type="ECO:0000256" key="1">
    <source>
        <dbReference type="SAM" id="Phobius"/>
    </source>
</evidence>
<dbReference type="RefSeq" id="XP_013248680.1">
    <property type="nucleotide sequence ID" value="XM_013393226.1"/>
</dbReference>
<dbReference type="GeneID" id="25274338"/>
<organism evidence="2 3">
    <name type="scientific">Eimeria acervulina</name>
    <name type="common">Coccidian parasite</name>
    <dbReference type="NCBI Taxonomy" id="5801"/>
    <lineage>
        <taxon>Eukaryota</taxon>
        <taxon>Sar</taxon>
        <taxon>Alveolata</taxon>
        <taxon>Apicomplexa</taxon>
        <taxon>Conoidasida</taxon>
        <taxon>Coccidia</taxon>
        <taxon>Eucoccidiorida</taxon>
        <taxon>Eimeriorina</taxon>
        <taxon>Eimeriidae</taxon>
        <taxon>Eimeria</taxon>
    </lineage>
</organism>
<gene>
    <name evidence="2" type="ORF">EAH_00062680</name>
</gene>
<dbReference type="VEuPathDB" id="ToxoDB:EAH_00062680"/>